<organism evidence="1 2">
    <name type="scientific">Deinococcus roseus</name>
    <dbReference type="NCBI Taxonomy" id="392414"/>
    <lineage>
        <taxon>Bacteria</taxon>
        <taxon>Thermotogati</taxon>
        <taxon>Deinococcota</taxon>
        <taxon>Deinococci</taxon>
        <taxon>Deinococcales</taxon>
        <taxon>Deinococcaceae</taxon>
        <taxon>Deinococcus</taxon>
    </lineage>
</organism>
<proteinExistence type="predicted"/>
<dbReference type="RefSeq" id="WP_189007380.1">
    <property type="nucleotide sequence ID" value="NZ_BMOD01000028.1"/>
</dbReference>
<protein>
    <submittedName>
        <fullName evidence="1">Uncharacterized protein</fullName>
    </submittedName>
</protein>
<comment type="caution">
    <text evidence="1">The sequence shown here is derived from an EMBL/GenBank/DDBJ whole genome shotgun (WGS) entry which is preliminary data.</text>
</comment>
<dbReference type="Proteomes" id="UP000632222">
    <property type="component" value="Unassembled WGS sequence"/>
</dbReference>
<gene>
    <name evidence="1" type="ORF">GCM10008938_45070</name>
</gene>
<evidence type="ECO:0000313" key="1">
    <source>
        <dbReference type="EMBL" id="GGJ53985.1"/>
    </source>
</evidence>
<sequence>MSTTDQALTAFHKRNRKALDQTARELQKAGIARIYFGLNFYNDEGDPADYSVVEKLDGSVETLDHWHPLLDLQLFSSVPYCNAYVFQVGTASVEPDLQGGLIDVAEADMRAYHTPEQKQAWEELAEEMDEGLDMETQMWLYNDAHQEEFASWAEQLTERGWVRVYFGIDAEEDRYPLSGYVLLEASEGDVEPQDALPDFMDADVFEDLPQYGAFVFDAGTQSVSVDLEGGMVESEKGWTRAYHTPEERDRLERLAAQEN</sequence>
<evidence type="ECO:0000313" key="2">
    <source>
        <dbReference type="Proteomes" id="UP000632222"/>
    </source>
</evidence>
<dbReference type="EMBL" id="BMOD01000028">
    <property type="protein sequence ID" value="GGJ53985.1"/>
    <property type="molecule type" value="Genomic_DNA"/>
</dbReference>
<accession>A0ABQ2DGU8</accession>
<keyword evidence="2" id="KW-1185">Reference proteome</keyword>
<reference evidence="2" key="1">
    <citation type="journal article" date="2019" name="Int. J. Syst. Evol. Microbiol.">
        <title>The Global Catalogue of Microorganisms (GCM) 10K type strain sequencing project: providing services to taxonomists for standard genome sequencing and annotation.</title>
        <authorList>
            <consortium name="The Broad Institute Genomics Platform"/>
            <consortium name="The Broad Institute Genome Sequencing Center for Infectious Disease"/>
            <person name="Wu L."/>
            <person name="Ma J."/>
        </authorList>
    </citation>
    <scope>NUCLEOTIDE SEQUENCE [LARGE SCALE GENOMIC DNA]</scope>
    <source>
        <strain evidence="2">JCM 14370</strain>
    </source>
</reference>
<name>A0ABQ2DGU8_9DEIO</name>